<name>A0AAQ1UFJ3_9BACT</name>
<accession>A0AAQ1UFJ3</accession>
<sequence length="41" mass="4629">MPALLECKNTNFSPFINAKPKIMRNFGGEFETINQNINGKT</sequence>
<organism evidence="1 2">
    <name type="scientific">Segatella buccae</name>
    <dbReference type="NCBI Taxonomy" id="28126"/>
    <lineage>
        <taxon>Bacteria</taxon>
        <taxon>Pseudomonadati</taxon>
        <taxon>Bacteroidota</taxon>
        <taxon>Bacteroidia</taxon>
        <taxon>Bacteroidales</taxon>
        <taxon>Prevotellaceae</taxon>
        <taxon>Segatella</taxon>
    </lineage>
</organism>
<proteinExistence type="predicted"/>
<dbReference type="Proteomes" id="UP000255283">
    <property type="component" value="Unassembled WGS sequence"/>
</dbReference>
<dbReference type="EMBL" id="UGTJ01000001">
    <property type="protein sequence ID" value="SUB78768.1"/>
    <property type="molecule type" value="Genomic_DNA"/>
</dbReference>
<protein>
    <submittedName>
        <fullName evidence="1">Uncharacterized protein</fullName>
    </submittedName>
</protein>
<gene>
    <name evidence="1" type="ORF">NCTC13063_00009</name>
</gene>
<dbReference type="AlphaFoldDB" id="A0AAQ1UFJ3"/>
<evidence type="ECO:0000313" key="2">
    <source>
        <dbReference type="Proteomes" id="UP000255283"/>
    </source>
</evidence>
<evidence type="ECO:0000313" key="1">
    <source>
        <dbReference type="EMBL" id="SUB78768.1"/>
    </source>
</evidence>
<reference evidence="1 2" key="1">
    <citation type="submission" date="2018-06" db="EMBL/GenBank/DDBJ databases">
        <authorList>
            <consortium name="Pathogen Informatics"/>
            <person name="Doyle S."/>
        </authorList>
    </citation>
    <scope>NUCLEOTIDE SEQUENCE [LARGE SCALE GENOMIC DNA]</scope>
    <source>
        <strain evidence="1 2">NCTC13063</strain>
    </source>
</reference>
<comment type="caution">
    <text evidence="1">The sequence shown here is derived from an EMBL/GenBank/DDBJ whole genome shotgun (WGS) entry which is preliminary data.</text>
</comment>